<keyword evidence="3" id="KW-0067">ATP-binding</keyword>
<dbReference type="PANTHER" id="PTHR11059:SF0">
    <property type="entry name" value="DNA REPAIR PROTEIN RECN"/>
    <property type="match status" value="1"/>
</dbReference>
<evidence type="ECO:0000256" key="3">
    <source>
        <dbReference type="ARBA" id="ARBA00022840"/>
    </source>
</evidence>
<keyword evidence="4" id="KW-0234">DNA repair</keyword>
<organism evidence="6 7">
    <name type="scientific">Nitzschia inconspicua</name>
    <dbReference type="NCBI Taxonomy" id="303405"/>
    <lineage>
        <taxon>Eukaryota</taxon>
        <taxon>Sar</taxon>
        <taxon>Stramenopiles</taxon>
        <taxon>Ochrophyta</taxon>
        <taxon>Bacillariophyta</taxon>
        <taxon>Bacillariophyceae</taxon>
        <taxon>Bacillariophycidae</taxon>
        <taxon>Bacillariales</taxon>
        <taxon>Bacillariaceae</taxon>
        <taxon>Nitzschia</taxon>
    </lineage>
</organism>
<feature type="compositionally biased region" description="Basic and acidic residues" evidence="5">
    <location>
        <begin position="85"/>
        <end position="94"/>
    </location>
</feature>
<comment type="caution">
    <text evidence="6">The sequence shown here is derived from an EMBL/GenBank/DDBJ whole genome shotgun (WGS) entry which is preliminary data.</text>
</comment>
<sequence>MHSNSNVSEGIPQRKCPLNLFLLCPLALLFNMTHNIQVLAFQRPPPTIKLDELRYSYKELLAQKTMISSFASSSRTVITPPTRIRPLDSIRSDSGDDEGSETSNNTNNKPNDNHPCKSRIRQIRCRNLAGMTTSSNATDEIILNLPGTINGRATDLIAITGETGSGKSLLIGRVADLVTGGKASIAMIHQVKGSGSDYYTATAEMVLSLHPSHARIVKRTLQSLSIDPTTILKQGSSDLKLTRVLSRNGPRLKSSCFINTVPVPLKVIKAVGGPLLALVNAPAAAAALNKPSSRLYMLDAGVSASILQSVRQLQSAYQQAKHHRQSLEQDLARHYLPVSMKNKDGKLWQDDRDLELLKHWVKELDGFEGRIGNLRDSICTSNMLVEDDDDCNMKTIIGNLEMTEWMDSDDSDWSKSSKMYRLLLDLLEEIKSLDAKVASSIQARTALSSLSSPDSAYTALSRARKLLLDATRDMVDTKGKVARSVEKTHEMLNQVEDALLECGAFLDDDKGLVATLEETRRRCSLSSEDLLEYITEWNTLSRKHGISPFQLPSCHAALRKELDGGLEARILLPKALEAEKSAMNALEKGCQVLTKERRTLCERMSRSITERLPLLGMGESRFEARLSTFKSPGYGTSHVGVDEVDFYLYHGGKNVEMGEAKEGGDGKVENVASSGEKARILLAVECALPGSIRALCGSAFENDVSSEDESIMSPVAVIYDEIDAHVGGRASISVAQMLVDQSRSCQVLSITHSPSLAALADIHICVSKMTASGQQASICAISVEGVCRQKELARMASGDMASEEAERFAKALLRDASLEERRQNATVVAN</sequence>
<dbReference type="GO" id="GO:0006310">
    <property type="term" value="P:DNA recombination"/>
    <property type="evidence" value="ECO:0007669"/>
    <property type="project" value="InterPro"/>
</dbReference>
<evidence type="ECO:0000256" key="1">
    <source>
        <dbReference type="ARBA" id="ARBA00022741"/>
    </source>
</evidence>
<dbReference type="InterPro" id="IPR004604">
    <property type="entry name" value="DNA_recomb/repair_RecN"/>
</dbReference>
<reference evidence="6" key="1">
    <citation type="journal article" date="2021" name="Sci. Rep.">
        <title>Diploid genomic architecture of Nitzschia inconspicua, an elite biomass production diatom.</title>
        <authorList>
            <person name="Oliver A."/>
            <person name="Podell S."/>
            <person name="Pinowska A."/>
            <person name="Traller J.C."/>
            <person name="Smith S.R."/>
            <person name="McClure R."/>
            <person name="Beliaev A."/>
            <person name="Bohutskyi P."/>
            <person name="Hill E.A."/>
            <person name="Rabines A."/>
            <person name="Zheng H."/>
            <person name="Allen L.Z."/>
            <person name="Kuo A."/>
            <person name="Grigoriev I.V."/>
            <person name="Allen A.E."/>
            <person name="Hazlebeck D."/>
            <person name="Allen E.E."/>
        </authorList>
    </citation>
    <scope>NUCLEOTIDE SEQUENCE</scope>
    <source>
        <strain evidence="6">Hildebrandi</strain>
    </source>
</reference>
<dbReference type="EMBL" id="JAGRRH010000016">
    <property type="protein sequence ID" value="KAG7353825.1"/>
    <property type="molecule type" value="Genomic_DNA"/>
</dbReference>
<evidence type="ECO:0000256" key="4">
    <source>
        <dbReference type="ARBA" id="ARBA00023204"/>
    </source>
</evidence>
<keyword evidence="7" id="KW-1185">Reference proteome</keyword>
<keyword evidence="2" id="KW-0227">DNA damage</keyword>
<proteinExistence type="predicted"/>
<reference evidence="6" key="2">
    <citation type="submission" date="2021-04" db="EMBL/GenBank/DDBJ databases">
        <authorList>
            <person name="Podell S."/>
        </authorList>
    </citation>
    <scope>NUCLEOTIDE SEQUENCE</scope>
    <source>
        <strain evidence="6">Hildebrandi</strain>
    </source>
</reference>
<name>A0A9K3L1D3_9STRA</name>
<dbReference type="OrthoDB" id="1938215at2759"/>
<dbReference type="GO" id="GO:0005524">
    <property type="term" value="F:ATP binding"/>
    <property type="evidence" value="ECO:0007669"/>
    <property type="project" value="UniProtKB-KW"/>
</dbReference>
<dbReference type="Proteomes" id="UP000693970">
    <property type="component" value="Unassembled WGS sequence"/>
</dbReference>
<dbReference type="AlphaFoldDB" id="A0A9K3L1D3"/>
<feature type="region of interest" description="Disordered" evidence="5">
    <location>
        <begin position="78"/>
        <end position="118"/>
    </location>
</feature>
<dbReference type="GO" id="GO:0006281">
    <property type="term" value="P:DNA repair"/>
    <property type="evidence" value="ECO:0007669"/>
    <property type="project" value="UniProtKB-KW"/>
</dbReference>
<dbReference type="PANTHER" id="PTHR11059">
    <property type="entry name" value="DNA REPAIR PROTEIN RECN"/>
    <property type="match status" value="1"/>
</dbReference>
<protein>
    <submittedName>
        <fullName evidence="6">DNA repair protein RecN</fullName>
    </submittedName>
</protein>
<keyword evidence="1" id="KW-0547">Nucleotide-binding</keyword>
<accession>A0A9K3L1D3</accession>
<evidence type="ECO:0000256" key="5">
    <source>
        <dbReference type="SAM" id="MobiDB-lite"/>
    </source>
</evidence>
<evidence type="ECO:0000313" key="7">
    <source>
        <dbReference type="Proteomes" id="UP000693970"/>
    </source>
</evidence>
<evidence type="ECO:0000256" key="2">
    <source>
        <dbReference type="ARBA" id="ARBA00022763"/>
    </source>
</evidence>
<evidence type="ECO:0000313" key="6">
    <source>
        <dbReference type="EMBL" id="KAG7353825.1"/>
    </source>
</evidence>
<gene>
    <name evidence="6" type="ORF">IV203_003180</name>
</gene>